<gene>
    <name evidence="2" type="ORF">EDD58_101540</name>
</gene>
<evidence type="ECO:0000313" key="2">
    <source>
        <dbReference type="EMBL" id="TCS96893.1"/>
    </source>
</evidence>
<accession>A0A4R3LAL1</accession>
<dbReference type="AlphaFoldDB" id="A0A4R3LAL1"/>
<protein>
    <submittedName>
        <fullName evidence="2">YuiB-like putative membrane protein</fullName>
    </submittedName>
</protein>
<keyword evidence="1" id="KW-0472">Membrane</keyword>
<feature type="transmembrane region" description="Helical" evidence="1">
    <location>
        <begin position="31"/>
        <end position="47"/>
    </location>
</feature>
<dbReference type="InterPro" id="IPR025917">
    <property type="entry name" value="YuiB"/>
</dbReference>
<name>A0A4R3LAL1_9BACL</name>
<sequence>MSIPQLIISVPLLFVLFFGIGFILNMILKTTWLPLILFLGVVIYIGYDLTTLFTLVNVVLFLSGLAGAVGGVWTIKVLREKGYKMF</sequence>
<dbReference type="Proteomes" id="UP000294937">
    <property type="component" value="Unassembled WGS sequence"/>
</dbReference>
<evidence type="ECO:0000313" key="3">
    <source>
        <dbReference type="Proteomes" id="UP000294937"/>
    </source>
</evidence>
<dbReference type="EMBL" id="SMAG01000001">
    <property type="protein sequence ID" value="TCS96893.1"/>
    <property type="molecule type" value="Genomic_DNA"/>
</dbReference>
<reference evidence="2 3" key="1">
    <citation type="submission" date="2019-03" db="EMBL/GenBank/DDBJ databases">
        <title>Genomic Encyclopedia of Type Strains, Phase IV (KMG-IV): sequencing the most valuable type-strain genomes for metagenomic binning, comparative biology and taxonomic classification.</title>
        <authorList>
            <person name="Goeker M."/>
        </authorList>
    </citation>
    <scope>NUCLEOTIDE SEQUENCE [LARGE SCALE GENOMIC DNA]</scope>
    <source>
        <strain evidence="2 3">DSM 45707</strain>
    </source>
</reference>
<organism evidence="2 3">
    <name type="scientific">Hazenella coriacea</name>
    <dbReference type="NCBI Taxonomy" id="1179467"/>
    <lineage>
        <taxon>Bacteria</taxon>
        <taxon>Bacillati</taxon>
        <taxon>Bacillota</taxon>
        <taxon>Bacilli</taxon>
        <taxon>Bacillales</taxon>
        <taxon>Thermoactinomycetaceae</taxon>
        <taxon>Hazenella</taxon>
    </lineage>
</organism>
<keyword evidence="3" id="KW-1185">Reference proteome</keyword>
<keyword evidence="1" id="KW-0812">Transmembrane</keyword>
<proteinExistence type="predicted"/>
<evidence type="ECO:0000256" key="1">
    <source>
        <dbReference type="SAM" id="Phobius"/>
    </source>
</evidence>
<dbReference type="Pfam" id="PF14068">
    <property type="entry name" value="YuiB"/>
    <property type="match status" value="2"/>
</dbReference>
<comment type="caution">
    <text evidence="2">The sequence shown here is derived from an EMBL/GenBank/DDBJ whole genome shotgun (WGS) entry which is preliminary data.</text>
</comment>
<keyword evidence="1" id="KW-1133">Transmembrane helix</keyword>
<dbReference type="RefSeq" id="WP_131923269.1">
    <property type="nucleotide sequence ID" value="NZ_SMAG01000001.1"/>
</dbReference>
<feature type="transmembrane region" description="Helical" evidence="1">
    <location>
        <begin position="53"/>
        <end position="75"/>
    </location>
</feature>
<feature type="transmembrane region" description="Helical" evidence="1">
    <location>
        <begin position="6"/>
        <end position="24"/>
    </location>
</feature>